<dbReference type="PANTHER" id="PTHR30026">
    <property type="entry name" value="OUTER MEMBRANE PROTEIN TOLC"/>
    <property type="match status" value="1"/>
</dbReference>
<gene>
    <name evidence="11" type="primary">bepC_1</name>
    <name evidence="10" type="ORF">HY04_14480</name>
    <name evidence="11" type="ORF">NCTC13489_00684</name>
</gene>
<evidence type="ECO:0000313" key="10">
    <source>
        <dbReference type="EMBL" id="KEY19593.1"/>
    </source>
</evidence>
<dbReference type="Proteomes" id="UP000270036">
    <property type="component" value="Chromosome"/>
</dbReference>
<keyword evidence="8" id="KW-0175">Coiled coil</keyword>
<evidence type="ECO:0000256" key="6">
    <source>
        <dbReference type="ARBA" id="ARBA00023136"/>
    </source>
</evidence>
<keyword evidence="9" id="KW-0732">Signal</keyword>
<dbReference type="InterPro" id="IPR003423">
    <property type="entry name" value="OMP_efflux"/>
</dbReference>
<dbReference type="Pfam" id="PF02321">
    <property type="entry name" value="OEP"/>
    <property type="match status" value="2"/>
</dbReference>
<dbReference type="PANTHER" id="PTHR30026:SF20">
    <property type="entry name" value="OUTER MEMBRANE PROTEIN TOLC"/>
    <property type="match status" value="1"/>
</dbReference>
<keyword evidence="12" id="KW-1185">Reference proteome</keyword>
<evidence type="ECO:0000256" key="5">
    <source>
        <dbReference type="ARBA" id="ARBA00022692"/>
    </source>
</evidence>
<dbReference type="SUPFAM" id="SSF56954">
    <property type="entry name" value="Outer membrane efflux proteins (OEP)"/>
    <property type="match status" value="1"/>
</dbReference>
<dbReference type="EMBL" id="LR134441">
    <property type="protein sequence ID" value="VEH97030.1"/>
    <property type="molecule type" value="Genomic_DNA"/>
</dbReference>
<dbReference type="STRING" id="266748.HY04_14480"/>
<dbReference type="GO" id="GO:0009279">
    <property type="term" value="C:cell outer membrane"/>
    <property type="evidence" value="ECO:0007669"/>
    <property type="project" value="UniProtKB-SubCell"/>
</dbReference>
<evidence type="ECO:0000313" key="12">
    <source>
        <dbReference type="Proteomes" id="UP000028349"/>
    </source>
</evidence>
<sequence>MNKNIKIASLSIALFWAGSFSAQVRELTINEATSLALQNHPQLAVSAKAIEISKQNTEVAKLQKLPSITASTSQFYLGNSLIIDKEFSNSMTVQLPHYGSTYGLQASQLIFKGGLVKKSIEITALQEQLSELDYEKDQQDVKFLVMSNYLDIFKTINQNAVYLNNKNLAEERLKNVQKFYQQGMITRNEVIRGELGIMNIDQGILVLNNNRKILNYNLNNALGLPESTEIVPVENIEREQSLRDLNYYLELAHQNNPNQKYVKRSIEIADKNIEIINTDKMPTIAGFGGYSLNKPLTSSSPVLDMYSGGFQAGIQVSYNIDNLFKTKEKLQLGQLQKEQVEKTFNLVEQNINMQVNAAYIKHQNAIENLVILKEAQILANENYKITEAKYLNQLAVQAEMTDAQNQKIQAELDYVNAEIDLLYQYYNLLKSTGTL</sequence>
<dbReference type="AlphaFoldDB" id="A0A3S4UJW9"/>
<keyword evidence="5" id="KW-0812">Transmembrane</keyword>
<accession>A0A3S4UJW9</accession>
<dbReference type="Proteomes" id="UP000028349">
    <property type="component" value="Unassembled WGS sequence"/>
</dbReference>
<keyword evidence="4" id="KW-1134">Transmembrane beta strand</keyword>
<evidence type="ECO:0000256" key="4">
    <source>
        <dbReference type="ARBA" id="ARBA00022452"/>
    </source>
</evidence>
<name>A0A3S4UJW9_9FLAO</name>
<dbReference type="Gene3D" id="1.20.1600.10">
    <property type="entry name" value="Outer membrane efflux proteins (OEP)"/>
    <property type="match status" value="1"/>
</dbReference>
<dbReference type="GO" id="GO:0015288">
    <property type="term" value="F:porin activity"/>
    <property type="evidence" value="ECO:0007669"/>
    <property type="project" value="TreeGrafter"/>
</dbReference>
<dbReference type="KEGG" id="cant:NCTC13489_00684"/>
<keyword evidence="6" id="KW-0472">Membrane</keyword>
<feature type="chain" id="PRO_5018563251" evidence="9">
    <location>
        <begin position="23"/>
        <end position="435"/>
    </location>
</feature>
<dbReference type="RefSeq" id="WP_034720848.1">
    <property type="nucleotide sequence ID" value="NZ_FOIX01000003.1"/>
</dbReference>
<comment type="subcellular location">
    <subcellularLocation>
        <location evidence="1">Cell outer membrane</location>
    </subcellularLocation>
</comment>
<evidence type="ECO:0000256" key="3">
    <source>
        <dbReference type="ARBA" id="ARBA00022448"/>
    </source>
</evidence>
<dbReference type="InterPro" id="IPR051906">
    <property type="entry name" value="TolC-like"/>
</dbReference>
<feature type="signal peptide" evidence="9">
    <location>
        <begin position="1"/>
        <end position="22"/>
    </location>
</feature>
<evidence type="ECO:0000256" key="1">
    <source>
        <dbReference type="ARBA" id="ARBA00004442"/>
    </source>
</evidence>
<dbReference type="OrthoDB" id="916581at2"/>
<keyword evidence="7" id="KW-0998">Cell outer membrane</keyword>
<dbReference type="GO" id="GO:0015562">
    <property type="term" value="F:efflux transmembrane transporter activity"/>
    <property type="evidence" value="ECO:0007669"/>
    <property type="project" value="InterPro"/>
</dbReference>
<evidence type="ECO:0000313" key="11">
    <source>
        <dbReference type="EMBL" id="VEH97030.1"/>
    </source>
</evidence>
<keyword evidence="3" id="KW-0813">Transport</keyword>
<evidence type="ECO:0000256" key="2">
    <source>
        <dbReference type="ARBA" id="ARBA00007613"/>
    </source>
</evidence>
<protein>
    <submittedName>
        <fullName evidence="10">Membrane protein</fullName>
    </submittedName>
    <submittedName>
        <fullName evidence="11">Outer membrane efflux protein BepC</fullName>
    </submittedName>
</protein>
<dbReference type="EMBL" id="JPEP01000002">
    <property type="protein sequence ID" value="KEY19593.1"/>
    <property type="molecule type" value="Genomic_DNA"/>
</dbReference>
<dbReference type="GO" id="GO:1990281">
    <property type="term" value="C:efflux pump complex"/>
    <property type="evidence" value="ECO:0007669"/>
    <property type="project" value="TreeGrafter"/>
</dbReference>
<evidence type="ECO:0000313" key="13">
    <source>
        <dbReference type="Proteomes" id="UP000270036"/>
    </source>
</evidence>
<proteinExistence type="inferred from homology"/>
<reference evidence="11 13" key="2">
    <citation type="submission" date="2018-12" db="EMBL/GenBank/DDBJ databases">
        <authorList>
            <consortium name="Pathogen Informatics"/>
        </authorList>
    </citation>
    <scope>NUCLEOTIDE SEQUENCE [LARGE SCALE GENOMIC DNA]</scope>
    <source>
        <strain evidence="11 13">NCTC13489</strain>
    </source>
</reference>
<evidence type="ECO:0000256" key="7">
    <source>
        <dbReference type="ARBA" id="ARBA00023237"/>
    </source>
</evidence>
<comment type="similarity">
    <text evidence="2">Belongs to the outer membrane factor (OMF) (TC 1.B.17) family.</text>
</comment>
<evidence type="ECO:0000256" key="9">
    <source>
        <dbReference type="SAM" id="SignalP"/>
    </source>
</evidence>
<evidence type="ECO:0000256" key="8">
    <source>
        <dbReference type="SAM" id="Coils"/>
    </source>
</evidence>
<organism evidence="11 13">
    <name type="scientific">Kaistella antarctica</name>
    <dbReference type="NCBI Taxonomy" id="266748"/>
    <lineage>
        <taxon>Bacteria</taxon>
        <taxon>Pseudomonadati</taxon>
        <taxon>Bacteroidota</taxon>
        <taxon>Flavobacteriia</taxon>
        <taxon>Flavobacteriales</taxon>
        <taxon>Weeksellaceae</taxon>
        <taxon>Chryseobacterium group</taxon>
        <taxon>Kaistella</taxon>
    </lineage>
</organism>
<feature type="coiled-coil region" evidence="8">
    <location>
        <begin position="391"/>
        <end position="420"/>
    </location>
</feature>
<reference evidence="10 12" key="1">
    <citation type="submission" date="2014-07" db="EMBL/GenBank/DDBJ databases">
        <authorList>
            <person name="Pisani N.G."/>
            <person name="Newman J.D."/>
        </authorList>
    </citation>
    <scope>NUCLEOTIDE SEQUENCE [LARGE SCALE GENOMIC DNA]</scope>
    <source>
        <strain evidence="10 12">LMG 24720</strain>
    </source>
</reference>